<evidence type="ECO:0000313" key="3">
    <source>
        <dbReference type="EMBL" id="ABK97926.1"/>
    </source>
</evidence>
<accession>A1AKQ6</accession>
<proteinExistence type="predicted"/>
<dbReference type="InterPro" id="IPR035940">
    <property type="entry name" value="CAP_sf"/>
</dbReference>
<dbReference type="Pfam" id="PF00188">
    <property type="entry name" value="CAP"/>
    <property type="match status" value="1"/>
</dbReference>
<keyword evidence="4" id="KW-1185">Reference proteome</keyword>
<gene>
    <name evidence="3" type="ordered locus">Ppro_0292</name>
</gene>
<dbReference type="OrthoDB" id="7550377at2"/>
<dbReference type="InterPro" id="IPR014044">
    <property type="entry name" value="CAP_dom"/>
</dbReference>
<feature type="chain" id="PRO_5002631767" evidence="1">
    <location>
        <begin position="25"/>
        <end position="208"/>
    </location>
</feature>
<evidence type="ECO:0000313" key="4">
    <source>
        <dbReference type="Proteomes" id="UP000006732"/>
    </source>
</evidence>
<reference evidence="3 4" key="1">
    <citation type="submission" date="2006-10" db="EMBL/GenBank/DDBJ databases">
        <title>Complete sequence of chromosome of Pelobacter propionicus DSM 2379.</title>
        <authorList>
            <consortium name="US DOE Joint Genome Institute"/>
            <person name="Copeland A."/>
            <person name="Lucas S."/>
            <person name="Lapidus A."/>
            <person name="Barry K."/>
            <person name="Detter J.C."/>
            <person name="Glavina del Rio T."/>
            <person name="Hammon N."/>
            <person name="Israni S."/>
            <person name="Dalin E."/>
            <person name="Tice H."/>
            <person name="Pitluck S."/>
            <person name="Saunders E."/>
            <person name="Brettin T."/>
            <person name="Bruce D."/>
            <person name="Han C."/>
            <person name="Tapia R."/>
            <person name="Schmutz J."/>
            <person name="Larimer F."/>
            <person name="Land M."/>
            <person name="Hauser L."/>
            <person name="Kyrpides N."/>
            <person name="Kim E."/>
            <person name="Lovley D."/>
            <person name="Richardson P."/>
        </authorList>
    </citation>
    <scope>NUCLEOTIDE SEQUENCE [LARGE SCALE GENOMIC DNA]</scope>
    <source>
        <strain evidence="4">DSM 2379 / NBRC 103807 / OttBd1</strain>
    </source>
</reference>
<dbReference type="eggNOG" id="COG2340">
    <property type="taxonomic scope" value="Bacteria"/>
</dbReference>
<dbReference type="Gene3D" id="3.40.33.10">
    <property type="entry name" value="CAP"/>
    <property type="match status" value="1"/>
</dbReference>
<dbReference type="PANTHER" id="PTHR31157:SF1">
    <property type="entry name" value="SCP DOMAIN-CONTAINING PROTEIN"/>
    <property type="match status" value="1"/>
</dbReference>
<dbReference type="RefSeq" id="WP_011734240.1">
    <property type="nucleotide sequence ID" value="NC_008609.1"/>
</dbReference>
<feature type="domain" description="SCP" evidence="2">
    <location>
        <begin position="84"/>
        <end position="202"/>
    </location>
</feature>
<dbReference type="PANTHER" id="PTHR31157">
    <property type="entry name" value="SCP DOMAIN-CONTAINING PROTEIN"/>
    <property type="match status" value="1"/>
</dbReference>
<dbReference type="STRING" id="338966.Ppro_0292"/>
<dbReference type="SUPFAM" id="SSF55797">
    <property type="entry name" value="PR-1-like"/>
    <property type="match status" value="1"/>
</dbReference>
<evidence type="ECO:0000259" key="2">
    <source>
        <dbReference type="Pfam" id="PF00188"/>
    </source>
</evidence>
<feature type="signal peptide" evidence="1">
    <location>
        <begin position="1"/>
        <end position="24"/>
    </location>
</feature>
<keyword evidence="1" id="KW-0732">Signal</keyword>
<dbReference type="EMBL" id="CP000482">
    <property type="protein sequence ID" value="ABK97926.1"/>
    <property type="molecule type" value="Genomic_DNA"/>
</dbReference>
<organism evidence="3 4">
    <name type="scientific">Pelobacter propionicus (strain DSM 2379 / NBRC 103807 / OttBd1)</name>
    <dbReference type="NCBI Taxonomy" id="338966"/>
    <lineage>
        <taxon>Bacteria</taxon>
        <taxon>Pseudomonadati</taxon>
        <taxon>Thermodesulfobacteriota</taxon>
        <taxon>Desulfuromonadia</taxon>
        <taxon>Desulfuromonadales</taxon>
        <taxon>Desulfuromonadaceae</taxon>
        <taxon>Pelobacter</taxon>
    </lineage>
</organism>
<dbReference type="Proteomes" id="UP000006732">
    <property type="component" value="Chromosome"/>
</dbReference>
<dbReference type="CDD" id="cd05379">
    <property type="entry name" value="CAP_bacterial"/>
    <property type="match status" value="1"/>
</dbReference>
<dbReference type="HOGENOM" id="CLU_085385_0_0_7"/>
<evidence type="ECO:0000256" key="1">
    <source>
        <dbReference type="SAM" id="SignalP"/>
    </source>
</evidence>
<sequence length="208" mass="22717">MNRTFAFILTLICLALLPVSRADASPACFAGKILEEINLARSQPHRYADYLRHLRNVSEGTAYNVPGSPLPIQTREGTDAVDEAIRFLERQKPLPALSWSPGLAAAAIELAREQSETGGTGHAGTSGGVRERIARQGRWKGRIGENIAYGPGNPRGMVMQLIINDGVPERGHRRNIFRRSFAVSGIACAPHPHYGGLCVMDFADRFLD</sequence>
<protein>
    <submittedName>
        <fullName evidence="3">Allergen V5/Tpx-1 family protein</fullName>
    </submittedName>
</protein>
<name>A1AKQ6_PELPD</name>
<dbReference type="KEGG" id="ppd:Ppro_0292"/>
<dbReference type="AlphaFoldDB" id="A1AKQ6"/>